<feature type="compositionally biased region" description="Basic and acidic residues" evidence="1">
    <location>
        <begin position="23"/>
        <end position="32"/>
    </location>
</feature>
<dbReference type="PANTHER" id="PTHR35509:SF1">
    <property type="entry name" value="DOMAIN PROTEIN, PUTATIVE (DUF1995)-RELATED"/>
    <property type="match status" value="1"/>
</dbReference>
<organism evidence="3 4">
    <name type="scientific">Thalassiosira oceanica</name>
    <name type="common">Marine diatom</name>
    <dbReference type="NCBI Taxonomy" id="159749"/>
    <lineage>
        <taxon>Eukaryota</taxon>
        <taxon>Sar</taxon>
        <taxon>Stramenopiles</taxon>
        <taxon>Ochrophyta</taxon>
        <taxon>Bacillariophyta</taxon>
        <taxon>Coscinodiscophyceae</taxon>
        <taxon>Thalassiosirophycidae</taxon>
        <taxon>Thalassiosirales</taxon>
        <taxon>Thalassiosiraceae</taxon>
        <taxon>Thalassiosira</taxon>
    </lineage>
</organism>
<feature type="region of interest" description="Disordered" evidence="1">
    <location>
        <begin position="1"/>
        <end position="146"/>
    </location>
</feature>
<keyword evidence="4" id="KW-1185">Reference proteome</keyword>
<feature type="compositionally biased region" description="Acidic residues" evidence="1">
    <location>
        <begin position="440"/>
        <end position="458"/>
    </location>
</feature>
<feature type="compositionally biased region" description="Polar residues" evidence="1">
    <location>
        <begin position="99"/>
        <end position="120"/>
    </location>
</feature>
<dbReference type="Pfam" id="PF09353">
    <property type="entry name" value="DUF1995"/>
    <property type="match status" value="1"/>
</dbReference>
<feature type="compositionally biased region" description="Basic residues" evidence="1">
    <location>
        <begin position="41"/>
        <end position="50"/>
    </location>
</feature>
<feature type="compositionally biased region" description="Basic residues" evidence="1">
    <location>
        <begin position="77"/>
        <end position="96"/>
    </location>
</feature>
<dbReference type="EMBL" id="AGNL01044499">
    <property type="protein sequence ID" value="EJK49713.1"/>
    <property type="molecule type" value="Genomic_DNA"/>
</dbReference>
<evidence type="ECO:0000256" key="1">
    <source>
        <dbReference type="SAM" id="MobiDB-lite"/>
    </source>
</evidence>
<evidence type="ECO:0000259" key="2">
    <source>
        <dbReference type="Pfam" id="PF09353"/>
    </source>
</evidence>
<dbReference type="AlphaFoldDB" id="K0R8C7"/>
<dbReference type="PANTHER" id="PTHR35509">
    <property type="entry name" value="DOMAIN PROTEIN, PUTATIVE (DUF1995)-RELATED"/>
    <property type="match status" value="1"/>
</dbReference>
<name>K0R8C7_THAOC</name>
<dbReference type="eggNOG" id="ENOG502SCME">
    <property type="taxonomic scope" value="Eukaryota"/>
</dbReference>
<feature type="domain" description="DUF1995" evidence="2">
    <location>
        <begin position="239"/>
        <end position="514"/>
    </location>
</feature>
<feature type="compositionally biased region" description="Polar residues" evidence="1">
    <location>
        <begin position="580"/>
        <end position="593"/>
    </location>
</feature>
<reference evidence="3 4" key="1">
    <citation type="journal article" date="2012" name="Genome Biol.">
        <title>Genome and low-iron response of an oceanic diatom adapted to chronic iron limitation.</title>
        <authorList>
            <person name="Lommer M."/>
            <person name="Specht M."/>
            <person name="Roy A.S."/>
            <person name="Kraemer L."/>
            <person name="Andreson R."/>
            <person name="Gutowska M.A."/>
            <person name="Wolf J."/>
            <person name="Bergner S.V."/>
            <person name="Schilhabel M.B."/>
            <person name="Klostermeier U.C."/>
            <person name="Beiko R.G."/>
            <person name="Rosenstiel P."/>
            <person name="Hippler M."/>
            <person name="Laroche J."/>
        </authorList>
    </citation>
    <scope>NUCLEOTIDE SEQUENCE [LARGE SCALE GENOMIC DNA]</scope>
    <source>
        <strain evidence="3 4">CCMP1005</strain>
    </source>
</reference>
<proteinExistence type="predicted"/>
<dbReference type="InterPro" id="IPR018962">
    <property type="entry name" value="DUF1995"/>
</dbReference>
<feature type="compositionally biased region" description="Basic and acidic residues" evidence="1">
    <location>
        <begin position="66"/>
        <end position="76"/>
    </location>
</feature>
<feature type="region of interest" description="Disordered" evidence="1">
    <location>
        <begin position="559"/>
        <end position="595"/>
    </location>
</feature>
<dbReference type="OMA" id="PWHVFVD"/>
<evidence type="ECO:0000313" key="3">
    <source>
        <dbReference type="EMBL" id="EJK49713.1"/>
    </source>
</evidence>
<dbReference type="InterPro" id="IPR053021">
    <property type="entry name" value="Chloroplast_ADK"/>
</dbReference>
<sequence>MAQNSDSTSSSLEGDNEESGDGNGREKRKPSGESDGGGSKKAGRKSRSKSRKGDFTTVVKGSAAERTSKKSPDDKRQKKRQKKRNHTKRKSSRGKKSNALVTQKGNHIQTSAEDTSLKGFSSSQAKHAPKSASKSPKSTTGDESSLKKRIIQLETIVSSQVTEIQKLQRTVADMNRTVGIFSNVVDVLRDAGLQIDDDSAQIPHEQDAEEDMEERIKAATKDPVHRQSIMDAEIFGIAPTTVTDAADAAGSSILSAILAGKHRMLVDVRDAELTRDPKLFVEFIELAILPVAAGLEGLDGEEYERNRVKIVFPTVKDLMTYRRSMALAAPEVVSLSTLGFDPIDERDNLIVVIAPSPDDAQGVSAFEKLIARTDRYYAGSLYRITQPVVVLNHHMVPIDMKGFGKFTSVYHLRLLSVNYMTGDSNPNYIAREKFGIMSPEGDDDSDPSSEDESVEEDDALEAAMTHAHEIGVTRAMVIRAYPRPWHVFVDTSPDSDADFEVAATFEAEPTQEDINYAIVECLEGSEREDEIVAAQMQAALDAGQLNRVGDMLGISEDDMRSMTQSGLESSGDSAEGGKDGNSTSLGNSLSEWNGNDWDNLFYDDWFNEDSV</sequence>
<evidence type="ECO:0000313" key="4">
    <source>
        <dbReference type="Proteomes" id="UP000266841"/>
    </source>
</evidence>
<protein>
    <recommendedName>
        <fullName evidence="2">DUF1995 domain-containing protein</fullName>
    </recommendedName>
</protein>
<comment type="caution">
    <text evidence="3">The sequence shown here is derived from an EMBL/GenBank/DDBJ whole genome shotgun (WGS) entry which is preliminary data.</text>
</comment>
<dbReference type="Proteomes" id="UP000266841">
    <property type="component" value="Unassembled WGS sequence"/>
</dbReference>
<gene>
    <name evidence="3" type="ORF">THAOC_31376</name>
</gene>
<accession>K0R8C7</accession>
<feature type="compositionally biased region" description="Low complexity" evidence="1">
    <location>
        <begin position="121"/>
        <end position="138"/>
    </location>
</feature>
<dbReference type="OrthoDB" id="44882at2759"/>
<feature type="region of interest" description="Disordered" evidence="1">
    <location>
        <begin position="436"/>
        <end position="458"/>
    </location>
</feature>
<feature type="compositionally biased region" description="Polar residues" evidence="1">
    <location>
        <begin position="561"/>
        <end position="572"/>
    </location>
</feature>